<evidence type="ECO:0000313" key="5">
    <source>
        <dbReference type="Proteomes" id="UP000051859"/>
    </source>
</evidence>
<dbReference type="PATRIC" id="fig|331679.3.peg.1475"/>
<keyword evidence="1 4" id="KW-0808">Transferase</keyword>
<comment type="caution">
    <text evidence="4">The sequence shown here is derived from an EMBL/GenBank/DDBJ whole genome shotgun (WGS) entry which is preliminary data.</text>
</comment>
<dbReference type="Gene3D" id="3.40.630.30">
    <property type="match status" value="1"/>
</dbReference>
<dbReference type="InterPro" id="IPR016181">
    <property type="entry name" value="Acyl_CoA_acyltransferase"/>
</dbReference>
<sequence>MDIEFKIAEIDDLAEIVRIYNETIKGRMATADLKTVTVEERKPWFEEHQTGRRPLWVVKSIEKPRTVGWVSFGDFYGRDAYEHTAEISVYVDNAFRGQHLGRSALRFAESKAAELKITNILAFIFSHNTPSIGLFGSEGYEEWGQLPKVAEMDHKLYDLTIMGKRLSEE</sequence>
<gene>
    <name evidence="4" type="ORF">IV81_GL001441</name>
</gene>
<dbReference type="STRING" id="331679.IV81_GL001441"/>
<dbReference type="AlphaFoldDB" id="A0A0R2L369"/>
<name>A0A0R2L369_9LACO</name>
<evidence type="ECO:0000256" key="2">
    <source>
        <dbReference type="ARBA" id="ARBA00023315"/>
    </source>
</evidence>
<feature type="domain" description="N-acetyltransferase" evidence="3">
    <location>
        <begin position="3"/>
        <end position="167"/>
    </location>
</feature>
<evidence type="ECO:0000259" key="3">
    <source>
        <dbReference type="PROSITE" id="PS51186"/>
    </source>
</evidence>
<dbReference type="SUPFAM" id="SSF55729">
    <property type="entry name" value="Acyl-CoA N-acyltransferases (Nat)"/>
    <property type="match status" value="1"/>
</dbReference>
<dbReference type="EMBL" id="JQBX01000006">
    <property type="protein sequence ID" value="KRN94262.1"/>
    <property type="molecule type" value="Genomic_DNA"/>
</dbReference>
<protein>
    <submittedName>
        <fullName evidence="4">Sortase related acyltransferase</fullName>
    </submittedName>
</protein>
<keyword evidence="5" id="KW-1185">Reference proteome</keyword>
<dbReference type="Proteomes" id="UP000051859">
    <property type="component" value="Unassembled WGS sequence"/>
</dbReference>
<dbReference type="InterPro" id="IPR000182">
    <property type="entry name" value="GNAT_dom"/>
</dbReference>
<proteinExistence type="predicted"/>
<dbReference type="PROSITE" id="PS51186">
    <property type="entry name" value="GNAT"/>
    <property type="match status" value="1"/>
</dbReference>
<evidence type="ECO:0000313" key="4">
    <source>
        <dbReference type="EMBL" id="KRN94262.1"/>
    </source>
</evidence>
<organism evidence="4 5">
    <name type="scientific">Pediococcus stilesii</name>
    <dbReference type="NCBI Taxonomy" id="331679"/>
    <lineage>
        <taxon>Bacteria</taxon>
        <taxon>Bacillati</taxon>
        <taxon>Bacillota</taxon>
        <taxon>Bacilli</taxon>
        <taxon>Lactobacillales</taxon>
        <taxon>Lactobacillaceae</taxon>
        <taxon>Pediococcus</taxon>
    </lineage>
</organism>
<evidence type="ECO:0000256" key="1">
    <source>
        <dbReference type="ARBA" id="ARBA00022679"/>
    </source>
</evidence>
<dbReference type="GO" id="GO:0016747">
    <property type="term" value="F:acyltransferase activity, transferring groups other than amino-acyl groups"/>
    <property type="evidence" value="ECO:0007669"/>
    <property type="project" value="InterPro"/>
</dbReference>
<accession>A0A0R2L369</accession>
<dbReference type="CDD" id="cd04301">
    <property type="entry name" value="NAT_SF"/>
    <property type="match status" value="1"/>
</dbReference>
<keyword evidence="2 4" id="KW-0012">Acyltransferase</keyword>
<reference evidence="4 5" key="1">
    <citation type="journal article" date="2015" name="Genome Announc.">
        <title>Expanding the biotechnology potential of lactobacilli through comparative genomics of 213 strains and associated genera.</title>
        <authorList>
            <person name="Sun Z."/>
            <person name="Harris H.M."/>
            <person name="McCann A."/>
            <person name="Guo C."/>
            <person name="Argimon S."/>
            <person name="Zhang W."/>
            <person name="Yang X."/>
            <person name="Jeffery I.B."/>
            <person name="Cooney J.C."/>
            <person name="Kagawa T.F."/>
            <person name="Liu W."/>
            <person name="Song Y."/>
            <person name="Salvetti E."/>
            <person name="Wrobel A."/>
            <person name="Rasinkangas P."/>
            <person name="Parkhill J."/>
            <person name="Rea M.C."/>
            <person name="O'Sullivan O."/>
            <person name="Ritari J."/>
            <person name="Douillard F.P."/>
            <person name="Paul Ross R."/>
            <person name="Yang R."/>
            <person name="Briner A.E."/>
            <person name="Felis G.E."/>
            <person name="de Vos W.M."/>
            <person name="Barrangou R."/>
            <person name="Klaenhammer T.R."/>
            <person name="Caufield P.W."/>
            <person name="Cui Y."/>
            <person name="Zhang H."/>
            <person name="O'Toole P.W."/>
        </authorList>
    </citation>
    <scope>NUCLEOTIDE SEQUENCE [LARGE SCALE GENOMIC DNA]</scope>
    <source>
        <strain evidence="4 5">DSM 18001</strain>
    </source>
</reference>
<dbReference type="PANTHER" id="PTHR43072">
    <property type="entry name" value="N-ACETYLTRANSFERASE"/>
    <property type="match status" value="1"/>
</dbReference>
<dbReference type="Pfam" id="PF00583">
    <property type="entry name" value="Acetyltransf_1"/>
    <property type="match status" value="1"/>
</dbReference>
<dbReference type="PANTHER" id="PTHR43072:SF23">
    <property type="entry name" value="UPF0039 PROTEIN C11D3.02C"/>
    <property type="match status" value="1"/>
</dbReference>
<dbReference type="RefSeq" id="WP_057802341.1">
    <property type="nucleotide sequence ID" value="NZ_JQBX01000006.1"/>
</dbReference>